<dbReference type="Proteomes" id="UP000639643">
    <property type="component" value="Unassembled WGS sequence"/>
</dbReference>
<organism evidence="2 3">
    <name type="scientific">Colletotrichum musicola</name>
    <dbReference type="NCBI Taxonomy" id="2175873"/>
    <lineage>
        <taxon>Eukaryota</taxon>
        <taxon>Fungi</taxon>
        <taxon>Dikarya</taxon>
        <taxon>Ascomycota</taxon>
        <taxon>Pezizomycotina</taxon>
        <taxon>Sordariomycetes</taxon>
        <taxon>Hypocreomycetidae</taxon>
        <taxon>Glomerellales</taxon>
        <taxon>Glomerellaceae</taxon>
        <taxon>Colletotrichum</taxon>
        <taxon>Colletotrichum orchidearum species complex</taxon>
    </lineage>
</organism>
<name>A0A8H6J199_9PEZI</name>
<feature type="region of interest" description="Disordered" evidence="1">
    <location>
        <begin position="200"/>
        <end position="221"/>
    </location>
</feature>
<protein>
    <submittedName>
        <fullName evidence="2">Uncharacterized protein</fullName>
    </submittedName>
</protein>
<proteinExistence type="predicted"/>
<sequence length="336" mass="37473">MASPANQPTAPLGTLTQAQLDKLTKIIKESLSGDDLYRSLREFEKTLLLSFPHANQDPMAIRCYLPKSILDVLVSRLPKNRFDTLENKVHEASKIWEIESTKLLFQIGWDYANQSRPVFVQATQLAKIESSWDRCVSLLVKQAEVQRDRAVGKVRSFPGISNNDFKTVIETLGLERAQQNQNAAEALTPSDRGLQANITASSSRTPLVDEPPRKRHKSDIKSWTEGSEIERALAQIADAIGNVFVVDSESAEAAIQPDYKPNQQIAVRIAKSDNLLVVINVENESKTHLVLAVVEHKCLAARKVILMDSFPMDGTLADVQLRIDSIVKCYLPKIAY</sequence>
<comment type="caution">
    <text evidence="2">The sequence shown here is derived from an EMBL/GenBank/DDBJ whole genome shotgun (WGS) entry which is preliminary data.</text>
</comment>
<evidence type="ECO:0000256" key="1">
    <source>
        <dbReference type="SAM" id="MobiDB-lite"/>
    </source>
</evidence>
<evidence type="ECO:0000313" key="2">
    <source>
        <dbReference type="EMBL" id="KAF6804547.1"/>
    </source>
</evidence>
<keyword evidence="3" id="KW-1185">Reference proteome</keyword>
<dbReference type="AlphaFoldDB" id="A0A8H6J199"/>
<reference evidence="2" key="1">
    <citation type="journal article" date="2020" name="Phytopathology">
        <title>Genome Sequence Resources of Colletotrichum truncatum, C. plurivorum, C. musicola, and C. sojae: Four Species Pathogenic to Soybean (Glycine max).</title>
        <authorList>
            <person name="Rogerio F."/>
            <person name="Boufleur T.R."/>
            <person name="Ciampi-Guillardi M."/>
            <person name="Sukno S.A."/>
            <person name="Thon M.R."/>
            <person name="Massola Junior N.S."/>
            <person name="Baroncelli R."/>
        </authorList>
    </citation>
    <scope>NUCLEOTIDE SEQUENCE</scope>
    <source>
        <strain evidence="2">LFN0074</strain>
    </source>
</reference>
<accession>A0A8H6J199</accession>
<dbReference type="EMBL" id="WIGM01001129">
    <property type="protein sequence ID" value="KAF6804547.1"/>
    <property type="molecule type" value="Genomic_DNA"/>
</dbReference>
<evidence type="ECO:0000313" key="3">
    <source>
        <dbReference type="Proteomes" id="UP000639643"/>
    </source>
</evidence>
<gene>
    <name evidence="2" type="ORF">CMUS01_14824</name>
</gene>